<dbReference type="Proteomes" id="UP000823388">
    <property type="component" value="Chromosome 3K"/>
</dbReference>
<protein>
    <submittedName>
        <fullName evidence="2">Uncharacterized protein</fullName>
    </submittedName>
</protein>
<reference evidence="2" key="1">
    <citation type="submission" date="2020-05" db="EMBL/GenBank/DDBJ databases">
        <title>WGS assembly of Panicum virgatum.</title>
        <authorList>
            <person name="Lovell J.T."/>
            <person name="Jenkins J."/>
            <person name="Shu S."/>
            <person name="Juenger T.E."/>
            <person name="Schmutz J."/>
        </authorList>
    </citation>
    <scope>NUCLEOTIDE SEQUENCE</scope>
    <source>
        <strain evidence="2">AP13</strain>
    </source>
</reference>
<proteinExistence type="predicted"/>
<accession>A0A8T0V6C4</accession>
<sequence>MRSTPSRRRPLLDHAPHGVVPLGCSPRRRDPRQRFPRRCAELPLTLHCCVLS</sequence>
<evidence type="ECO:0000313" key="3">
    <source>
        <dbReference type="Proteomes" id="UP000823388"/>
    </source>
</evidence>
<feature type="region of interest" description="Disordered" evidence="1">
    <location>
        <begin position="1"/>
        <end position="32"/>
    </location>
</feature>
<evidence type="ECO:0000313" key="2">
    <source>
        <dbReference type="EMBL" id="KAG2628924.1"/>
    </source>
</evidence>
<name>A0A8T0V6C4_PANVG</name>
<gene>
    <name evidence="2" type="ORF">PVAP13_3KG403505</name>
</gene>
<dbReference type="EMBL" id="CM029041">
    <property type="protein sequence ID" value="KAG2628924.1"/>
    <property type="molecule type" value="Genomic_DNA"/>
</dbReference>
<organism evidence="2 3">
    <name type="scientific">Panicum virgatum</name>
    <name type="common">Blackwell switchgrass</name>
    <dbReference type="NCBI Taxonomy" id="38727"/>
    <lineage>
        <taxon>Eukaryota</taxon>
        <taxon>Viridiplantae</taxon>
        <taxon>Streptophyta</taxon>
        <taxon>Embryophyta</taxon>
        <taxon>Tracheophyta</taxon>
        <taxon>Spermatophyta</taxon>
        <taxon>Magnoliopsida</taxon>
        <taxon>Liliopsida</taxon>
        <taxon>Poales</taxon>
        <taxon>Poaceae</taxon>
        <taxon>PACMAD clade</taxon>
        <taxon>Panicoideae</taxon>
        <taxon>Panicodae</taxon>
        <taxon>Paniceae</taxon>
        <taxon>Panicinae</taxon>
        <taxon>Panicum</taxon>
        <taxon>Panicum sect. Hiantes</taxon>
    </lineage>
</organism>
<comment type="caution">
    <text evidence="2">The sequence shown here is derived from an EMBL/GenBank/DDBJ whole genome shotgun (WGS) entry which is preliminary data.</text>
</comment>
<evidence type="ECO:0000256" key="1">
    <source>
        <dbReference type="SAM" id="MobiDB-lite"/>
    </source>
</evidence>
<keyword evidence="3" id="KW-1185">Reference proteome</keyword>
<dbReference type="AlphaFoldDB" id="A0A8T0V6C4"/>